<feature type="domain" description="BRCT" evidence="2">
    <location>
        <begin position="4"/>
        <end position="101"/>
    </location>
</feature>
<dbReference type="Proteomes" id="UP000481858">
    <property type="component" value="Unassembled WGS sequence"/>
</dbReference>
<feature type="domain" description="BRCT" evidence="2">
    <location>
        <begin position="627"/>
        <end position="693"/>
    </location>
</feature>
<dbReference type="CDD" id="cd17743">
    <property type="entry name" value="BRCT_BRC1_like_rpt5"/>
    <property type="match status" value="1"/>
</dbReference>
<dbReference type="InterPro" id="IPR036420">
    <property type="entry name" value="BRCT_dom_sf"/>
</dbReference>
<feature type="compositionally biased region" description="Polar residues" evidence="1">
    <location>
        <begin position="472"/>
        <end position="482"/>
    </location>
</feature>
<dbReference type="PANTHER" id="PTHR47667:SF1">
    <property type="entry name" value="REGULATOR OF TY1 TRANSPOSITION PROTEIN 107"/>
    <property type="match status" value="1"/>
</dbReference>
<dbReference type="FunFam" id="3.40.50.10190:FF:000066">
    <property type="entry name" value="BRCT domain protein (Eurofung)"/>
    <property type="match status" value="1"/>
</dbReference>
<dbReference type="GO" id="GO:0035361">
    <property type="term" value="C:Cul8-RING ubiquitin ligase complex"/>
    <property type="evidence" value="ECO:0007669"/>
    <property type="project" value="TreeGrafter"/>
</dbReference>
<dbReference type="AlphaFoldDB" id="A0A7C8MIJ2"/>
<dbReference type="CDD" id="cd18439">
    <property type="entry name" value="BRCT_BRC1_like_rpt6"/>
    <property type="match status" value="1"/>
</dbReference>
<dbReference type="GO" id="GO:0006302">
    <property type="term" value="P:double-strand break repair"/>
    <property type="evidence" value="ECO:0007669"/>
    <property type="project" value="TreeGrafter"/>
</dbReference>
<dbReference type="Pfam" id="PF00533">
    <property type="entry name" value="BRCT"/>
    <property type="match status" value="1"/>
</dbReference>
<evidence type="ECO:0000313" key="3">
    <source>
        <dbReference type="EMBL" id="KAF2963188.1"/>
    </source>
</evidence>
<dbReference type="Pfam" id="PF12738">
    <property type="entry name" value="PTCB-BRCT"/>
    <property type="match status" value="1"/>
</dbReference>
<dbReference type="CDD" id="cd18437">
    <property type="entry name" value="BRCT_BRC1_like_rpt3"/>
    <property type="match status" value="1"/>
</dbReference>
<feature type="compositionally biased region" description="Polar residues" evidence="1">
    <location>
        <begin position="537"/>
        <end position="546"/>
    </location>
</feature>
<dbReference type="GO" id="GO:0005634">
    <property type="term" value="C:nucleus"/>
    <property type="evidence" value="ECO:0007669"/>
    <property type="project" value="TreeGrafter"/>
</dbReference>
<evidence type="ECO:0000259" key="2">
    <source>
        <dbReference type="PROSITE" id="PS50172"/>
    </source>
</evidence>
<gene>
    <name evidence="3" type="ORF">GQX73_g10382</name>
</gene>
<evidence type="ECO:0000313" key="4">
    <source>
        <dbReference type="Proteomes" id="UP000481858"/>
    </source>
</evidence>
<dbReference type="Gene3D" id="3.40.50.10190">
    <property type="entry name" value="BRCT domain"/>
    <property type="match status" value="5"/>
</dbReference>
<dbReference type="GO" id="GO:1990683">
    <property type="term" value="P:DNA double-strand break attachment to nuclear envelope"/>
    <property type="evidence" value="ECO:0007669"/>
    <property type="project" value="TreeGrafter"/>
</dbReference>
<dbReference type="CDD" id="cd18436">
    <property type="entry name" value="BRCT_BRC1_like_rpt2"/>
    <property type="match status" value="1"/>
</dbReference>
<sequence length="834" mass="93319">MADEGSSLFGLCNFAFVPSNDLTSTVIDELSQSIVKYGGQVCSRKRDGSLPLATITHIVSNTIEFPQYDASTTMMIPVVKSKWVSASLAKGKQAQIRPYTPDPRMIFSDVMLSCADIPDTDKDTIIGATMAMGGMYSDHVTKLTTHICALSTDHPKVRMAMEKKHKCNIVLPHWFDDCFKLGKRIDEGPYLLPDPEILRVSPGRAIEPQQSPYLEGAISARPDYMPPPSSSEERELQLTVFDGKKIMLSKDLEMRDRLRNILTGLITKAGGQITEIAHECDWLVCRYRDTKEYVQASQLGKTVGNMSWLFYLIQHNAWSNPLHRLLHYPEPRNGIPGFKDMRISVSNYGGEARIYLENLIKSAGATFTKTMKADNTHLVTARDNSEKCEAARDWNIHMVNHLWIEESYAKCEMQTVTVSKYTHFPPRTNLGEIIGQTFLDEKRLQALYFPGGPEKPTVAPGRKRKALEMTDENSTIEGQSSGAAAGRPARKEFNIRRDTGVGTVDGAELPPQPKPRSTEFATPARGRHVRSGKENETPSTVPSSGRSAKDKALGRLSSLAPDIALYEKEKKRGLKDGHSPWGGKRAADLIEREHLNRRRTSSPTAGEDKEPKSEKRPAKKARPTLPEVDKKLRDMGIAVVQDGQQCDYLIAPQLVRTVKFLRNLSKGAVVLSSTWIEECLDTKQVPDPEDYVLKDSENEKRFGLKLETSIRRAQENNGQLLAGIPIYCTAGIKNGTESYQAIAEANNAIFMVYGPKSGSTIRPTNPEDDEFGPEPVYLLSTSTPEEKKLWKRFEDMARRGNMEPRVVASDWLLDVVMKQEVSFDKKYLVTNFFI</sequence>
<dbReference type="InterPro" id="IPR053036">
    <property type="entry name" value="CellCycle_DNARepair_Reg"/>
</dbReference>
<dbReference type="InterPro" id="IPR001357">
    <property type="entry name" value="BRCT_dom"/>
</dbReference>
<dbReference type="EMBL" id="WUBL01000225">
    <property type="protein sequence ID" value="KAF2963188.1"/>
    <property type="molecule type" value="Genomic_DNA"/>
</dbReference>
<keyword evidence="4" id="KW-1185">Reference proteome</keyword>
<feature type="compositionally biased region" description="Basic and acidic residues" evidence="1">
    <location>
        <begin position="606"/>
        <end position="616"/>
    </location>
</feature>
<dbReference type="PROSITE" id="PS50172">
    <property type="entry name" value="BRCT"/>
    <property type="match status" value="5"/>
</dbReference>
<dbReference type="FunFam" id="3.40.50.10190:FF:000048">
    <property type="entry name" value="DNA repair protein Rtt107"/>
    <property type="match status" value="1"/>
</dbReference>
<protein>
    <recommendedName>
        <fullName evidence="2">BRCT domain-containing protein</fullName>
    </recommendedName>
</protein>
<dbReference type="SUPFAM" id="SSF52113">
    <property type="entry name" value="BRCT domain"/>
    <property type="match status" value="5"/>
</dbReference>
<organism evidence="3 4">
    <name type="scientific">Xylaria multiplex</name>
    <dbReference type="NCBI Taxonomy" id="323545"/>
    <lineage>
        <taxon>Eukaryota</taxon>
        <taxon>Fungi</taxon>
        <taxon>Dikarya</taxon>
        <taxon>Ascomycota</taxon>
        <taxon>Pezizomycotina</taxon>
        <taxon>Sordariomycetes</taxon>
        <taxon>Xylariomycetidae</taxon>
        <taxon>Xylariales</taxon>
        <taxon>Xylariaceae</taxon>
        <taxon>Xylaria</taxon>
    </lineage>
</organism>
<evidence type="ECO:0000256" key="1">
    <source>
        <dbReference type="SAM" id="MobiDB-lite"/>
    </source>
</evidence>
<dbReference type="InParanoid" id="A0A7C8MIJ2"/>
<feature type="domain" description="BRCT" evidence="2">
    <location>
        <begin position="102"/>
        <end position="192"/>
    </location>
</feature>
<name>A0A7C8MIJ2_9PEZI</name>
<comment type="caution">
    <text evidence="3">The sequence shown here is derived from an EMBL/GenBank/DDBJ whole genome shotgun (WGS) entry which is preliminary data.</text>
</comment>
<feature type="region of interest" description="Disordered" evidence="1">
    <location>
        <begin position="450"/>
        <end position="555"/>
    </location>
</feature>
<feature type="compositionally biased region" description="Basic and acidic residues" evidence="1">
    <location>
        <begin position="585"/>
        <end position="594"/>
    </location>
</feature>
<dbReference type="SMART" id="SM00292">
    <property type="entry name" value="BRCT"/>
    <property type="match status" value="6"/>
</dbReference>
<dbReference type="OrthoDB" id="342264at2759"/>
<feature type="domain" description="BRCT" evidence="2">
    <location>
        <begin position="338"/>
        <end position="410"/>
    </location>
</feature>
<feature type="compositionally biased region" description="Basic and acidic residues" evidence="1">
    <location>
        <begin position="489"/>
        <end position="499"/>
    </location>
</feature>
<dbReference type="PANTHER" id="PTHR47667">
    <property type="entry name" value="REGULATOR OF TY1 TRANSPOSITION PROTEIN 107"/>
    <property type="match status" value="1"/>
</dbReference>
<accession>A0A7C8MIJ2</accession>
<reference evidence="3 4" key="1">
    <citation type="submission" date="2019-12" db="EMBL/GenBank/DDBJ databases">
        <title>Draft genome sequence of the ascomycete Xylaria multiplex DSM 110363.</title>
        <authorList>
            <person name="Buettner E."/>
            <person name="Kellner H."/>
        </authorList>
    </citation>
    <scope>NUCLEOTIDE SEQUENCE [LARGE SCALE GENOMIC DNA]</scope>
    <source>
        <strain evidence="3 4">DSM 110363</strain>
    </source>
</reference>
<proteinExistence type="predicted"/>
<feature type="region of interest" description="Disordered" evidence="1">
    <location>
        <begin position="571"/>
        <end position="626"/>
    </location>
</feature>
<dbReference type="Pfam" id="PF16770">
    <property type="entry name" value="RTT107_BRCT_5"/>
    <property type="match status" value="1"/>
</dbReference>
<dbReference type="CDD" id="cd18438">
    <property type="entry name" value="BRCT_BRC1_like_rpt4"/>
    <property type="match status" value="1"/>
</dbReference>
<feature type="domain" description="BRCT" evidence="2">
    <location>
        <begin position="758"/>
        <end position="829"/>
    </location>
</feature>